<dbReference type="InterPro" id="IPR003661">
    <property type="entry name" value="HisK_dim/P_dom"/>
</dbReference>
<dbReference type="InterPro" id="IPR035965">
    <property type="entry name" value="PAS-like_dom_sf"/>
</dbReference>
<evidence type="ECO:0000256" key="2">
    <source>
        <dbReference type="ARBA" id="ARBA00004236"/>
    </source>
</evidence>
<dbReference type="SMART" id="SM00091">
    <property type="entry name" value="PAS"/>
    <property type="match status" value="1"/>
</dbReference>
<dbReference type="Pfam" id="PF00072">
    <property type="entry name" value="Response_reg"/>
    <property type="match status" value="1"/>
</dbReference>
<dbReference type="Pfam" id="PF08447">
    <property type="entry name" value="PAS_3"/>
    <property type="match status" value="1"/>
</dbReference>
<keyword evidence="11 16" id="KW-1133">Transmembrane helix</keyword>
<evidence type="ECO:0000259" key="17">
    <source>
        <dbReference type="PROSITE" id="PS50109"/>
    </source>
</evidence>
<dbReference type="GO" id="GO:0000155">
    <property type="term" value="F:phosphorelay sensor kinase activity"/>
    <property type="evidence" value="ECO:0007669"/>
    <property type="project" value="InterPro"/>
</dbReference>
<evidence type="ECO:0000259" key="21">
    <source>
        <dbReference type="PROSITE" id="PS50839"/>
    </source>
</evidence>
<dbReference type="PROSITE" id="PS50113">
    <property type="entry name" value="PAC"/>
    <property type="match status" value="1"/>
</dbReference>
<feature type="transmembrane region" description="Helical" evidence="16">
    <location>
        <begin position="320"/>
        <end position="341"/>
    </location>
</feature>
<dbReference type="Gene3D" id="3.40.50.2300">
    <property type="match status" value="1"/>
</dbReference>
<evidence type="ECO:0000256" key="16">
    <source>
        <dbReference type="SAM" id="Phobius"/>
    </source>
</evidence>
<proteinExistence type="predicted"/>
<keyword evidence="5 14" id="KW-0597">Phosphoprotein</keyword>
<dbReference type="Gene3D" id="3.30.450.20">
    <property type="entry name" value="PAS domain"/>
    <property type="match status" value="1"/>
</dbReference>
<feature type="domain" description="Histidine kinase" evidence="17">
    <location>
        <begin position="523"/>
        <end position="741"/>
    </location>
</feature>
<dbReference type="CDD" id="cd00130">
    <property type="entry name" value="PAS"/>
    <property type="match status" value="1"/>
</dbReference>
<evidence type="ECO:0000256" key="6">
    <source>
        <dbReference type="ARBA" id="ARBA00022679"/>
    </source>
</evidence>
<dbReference type="NCBIfam" id="TIGR00229">
    <property type="entry name" value="sensory_box"/>
    <property type="match status" value="1"/>
</dbReference>
<protein>
    <recommendedName>
        <fullName evidence="3">histidine kinase</fullName>
        <ecNumber evidence="3">2.7.13.3</ecNumber>
    </recommendedName>
</protein>
<feature type="domain" description="CHASE" evidence="21">
    <location>
        <begin position="144"/>
        <end position="306"/>
    </location>
</feature>
<keyword evidence="7 16" id="KW-0812">Transmembrane</keyword>
<evidence type="ECO:0000256" key="12">
    <source>
        <dbReference type="ARBA" id="ARBA00023012"/>
    </source>
</evidence>
<dbReference type="InterPro" id="IPR000700">
    <property type="entry name" value="PAS-assoc_C"/>
</dbReference>
<keyword evidence="4" id="KW-1003">Cell membrane</keyword>
<dbReference type="InterPro" id="IPR011006">
    <property type="entry name" value="CheY-like_superfamily"/>
</dbReference>
<dbReference type="PROSITE" id="PS50109">
    <property type="entry name" value="HIS_KIN"/>
    <property type="match status" value="1"/>
</dbReference>
<accession>A0A1I6Q8V3</accession>
<evidence type="ECO:0000313" key="23">
    <source>
        <dbReference type="Proteomes" id="UP000199312"/>
    </source>
</evidence>
<dbReference type="Pfam" id="PF03924">
    <property type="entry name" value="CHASE"/>
    <property type="match status" value="1"/>
</dbReference>
<comment type="catalytic activity">
    <reaction evidence="1">
        <text>ATP + protein L-histidine = ADP + protein N-phospho-L-histidine.</text>
        <dbReference type="EC" id="2.7.13.3"/>
    </reaction>
</comment>
<comment type="subcellular location">
    <subcellularLocation>
        <location evidence="2">Cell membrane</location>
    </subcellularLocation>
</comment>
<dbReference type="InterPro" id="IPR036890">
    <property type="entry name" value="HATPase_C_sf"/>
</dbReference>
<dbReference type="CDD" id="cd16922">
    <property type="entry name" value="HATPase_EvgS-ArcB-TorS-like"/>
    <property type="match status" value="1"/>
</dbReference>
<dbReference type="PROSITE" id="PS50110">
    <property type="entry name" value="RESPONSE_REGULATORY"/>
    <property type="match status" value="1"/>
</dbReference>
<keyword evidence="6" id="KW-0808">Transferase</keyword>
<evidence type="ECO:0000313" key="22">
    <source>
        <dbReference type="EMBL" id="SFS48901.1"/>
    </source>
</evidence>
<keyword evidence="8" id="KW-0547">Nucleotide-binding</keyword>
<dbReference type="InterPro" id="IPR003594">
    <property type="entry name" value="HATPase_dom"/>
</dbReference>
<organism evidence="22 23">
    <name type="scientific">Lutibacter maritimus</name>
    <dbReference type="NCBI Taxonomy" id="593133"/>
    <lineage>
        <taxon>Bacteria</taxon>
        <taxon>Pseudomonadati</taxon>
        <taxon>Bacteroidota</taxon>
        <taxon>Flavobacteriia</taxon>
        <taxon>Flavobacteriales</taxon>
        <taxon>Flavobacteriaceae</taxon>
        <taxon>Lutibacter</taxon>
    </lineage>
</organism>
<dbReference type="SUPFAM" id="SSF55874">
    <property type="entry name" value="ATPase domain of HSP90 chaperone/DNA topoisomerase II/histidine kinase"/>
    <property type="match status" value="1"/>
</dbReference>
<feature type="domain" description="PAS" evidence="19">
    <location>
        <begin position="394"/>
        <end position="452"/>
    </location>
</feature>
<dbReference type="Pfam" id="PF02518">
    <property type="entry name" value="HATPase_c"/>
    <property type="match status" value="1"/>
</dbReference>
<dbReference type="CDD" id="cd00082">
    <property type="entry name" value="HisKA"/>
    <property type="match status" value="1"/>
</dbReference>
<dbReference type="InterPro" id="IPR000014">
    <property type="entry name" value="PAS"/>
</dbReference>
<keyword evidence="15" id="KW-0175">Coiled coil</keyword>
<dbReference type="PRINTS" id="PR00344">
    <property type="entry name" value="BCTRLSENSOR"/>
</dbReference>
<dbReference type="Gene3D" id="3.30.565.10">
    <property type="entry name" value="Histidine kinase-like ATPase, C-terminal domain"/>
    <property type="match status" value="1"/>
</dbReference>
<dbReference type="SMART" id="SM00448">
    <property type="entry name" value="REC"/>
    <property type="match status" value="1"/>
</dbReference>
<evidence type="ECO:0000259" key="18">
    <source>
        <dbReference type="PROSITE" id="PS50110"/>
    </source>
</evidence>
<evidence type="ECO:0000256" key="13">
    <source>
        <dbReference type="ARBA" id="ARBA00023136"/>
    </source>
</evidence>
<dbReference type="PANTHER" id="PTHR43047:SF64">
    <property type="entry name" value="HISTIDINE KINASE CONTAINING CHEY-HOMOLOGOUS RECEIVER DOMAIN AND PAS DOMAIN-RELATED"/>
    <property type="match status" value="1"/>
</dbReference>
<feature type="domain" description="Response regulatory" evidence="18">
    <location>
        <begin position="760"/>
        <end position="878"/>
    </location>
</feature>
<dbReference type="SMART" id="SM00387">
    <property type="entry name" value="HATPase_c"/>
    <property type="match status" value="1"/>
</dbReference>
<dbReference type="InterPro" id="IPR013655">
    <property type="entry name" value="PAS_fold_3"/>
</dbReference>
<evidence type="ECO:0000256" key="15">
    <source>
        <dbReference type="SAM" id="Coils"/>
    </source>
</evidence>
<evidence type="ECO:0000256" key="3">
    <source>
        <dbReference type="ARBA" id="ARBA00012438"/>
    </source>
</evidence>
<dbReference type="CDD" id="cd17546">
    <property type="entry name" value="REC_hyHK_CKI1_RcsC-like"/>
    <property type="match status" value="1"/>
</dbReference>
<evidence type="ECO:0000259" key="20">
    <source>
        <dbReference type="PROSITE" id="PS50113"/>
    </source>
</evidence>
<keyword evidence="13 16" id="KW-0472">Membrane</keyword>
<dbReference type="AlphaFoldDB" id="A0A1I6Q8V3"/>
<evidence type="ECO:0000256" key="14">
    <source>
        <dbReference type="PROSITE-ProRule" id="PRU00169"/>
    </source>
</evidence>
<keyword evidence="9" id="KW-0418">Kinase</keyword>
<dbReference type="SMART" id="SM01079">
    <property type="entry name" value="CHASE"/>
    <property type="match status" value="1"/>
</dbReference>
<reference evidence="23" key="1">
    <citation type="submission" date="2016-10" db="EMBL/GenBank/DDBJ databases">
        <authorList>
            <person name="Varghese N."/>
            <person name="Submissions S."/>
        </authorList>
    </citation>
    <scope>NUCLEOTIDE SEQUENCE [LARGE SCALE GENOMIC DNA]</scope>
    <source>
        <strain evidence="23">DSM 24450</strain>
    </source>
</reference>
<evidence type="ECO:0000256" key="9">
    <source>
        <dbReference type="ARBA" id="ARBA00022777"/>
    </source>
</evidence>
<dbReference type="Gene3D" id="3.30.450.350">
    <property type="entry name" value="CHASE domain"/>
    <property type="match status" value="1"/>
</dbReference>
<name>A0A1I6Q8V3_9FLAO</name>
<evidence type="ECO:0000256" key="4">
    <source>
        <dbReference type="ARBA" id="ARBA00022475"/>
    </source>
</evidence>
<dbReference type="SUPFAM" id="SSF55785">
    <property type="entry name" value="PYP-like sensor domain (PAS domain)"/>
    <property type="match status" value="1"/>
</dbReference>
<dbReference type="Pfam" id="PF00512">
    <property type="entry name" value="HisKA"/>
    <property type="match status" value="1"/>
</dbReference>
<dbReference type="PROSITE" id="PS50112">
    <property type="entry name" value="PAS"/>
    <property type="match status" value="1"/>
</dbReference>
<dbReference type="InterPro" id="IPR036097">
    <property type="entry name" value="HisK_dim/P_sf"/>
</dbReference>
<dbReference type="InterPro" id="IPR005467">
    <property type="entry name" value="His_kinase_dom"/>
</dbReference>
<dbReference type="Proteomes" id="UP000199312">
    <property type="component" value="Unassembled WGS sequence"/>
</dbReference>
<feature type="coiled-coil region" evidence="15">
    <location>
        <begin position="351"/>
        <end position="385"/>
    </location>
</feature>
<dbReference type="GO" id="GO:0005886">
    <property type="term" value="C:plasma membrane"/>
    <property type="evidence" value="ECO:0007669"/>
    <property type="project" value="UniProtKB-SubCell"/>
</dbReference>
<feature type="domain" description="PAC" evidence="20">
    <location>
        <begin position="455"/>
        <end position="505"/>
    </location>
</feature>
<feature type="transmembrane region" description="Helical" evidence="16">
    <location>
        <begin position="17"/>
        <end position="38"/>
    </location>
</feature>
<gene>
    <name evidence="22" type="ORF">SAMN04488006_1633</name>
</gene>
<dbReference type="GO" id="GO:0005524">
    <property type="term" value="F:ATP binding"/>
    <property type="evidence" value="ECO:0007669"/>
    <property type="project" value="UniProtKB-KW"/>
</dbReference>
<dbReference type="InterPro" id="IPR004358">
    <property type="entry name" value="Sig_transdc_His_kin-like_C"/>
</dbReference>
<evidence type="ECO:0000256" key="5">
    <source>
        <dbReference type="ARBA" id="ARBA00022553"/>
    </source>
</evidence>
<feature type="modified residue" description="4-aspartylphosphate" evidence="14">
    <location>
        <position position="813"/>
    </location>
</feature>
<dbReference type="EMBL" id="FOZP01000003">
    <property type="protein sequence ID" value="SFS48901.1"/>
    <property type="molecule type" value="Genomic_DNA"/>
</dbReference>
<dbReference type="SMART" id="SM00388">
    <property type="entry name" value="HisKA"/>
    <property type="match status" value="1"/>
</dbReference>
<keyword evidence="10" id="KW-0067">ATP-binding</keyword>
<dbReference type="InterPro" id="IPR042240">
    <property type="entry name" value="CHASE_sf"/>
</dbReference>
<dbReference type="FunFam" id="3.30.565.10:FF:000023">
    <property type="entry name" value="PAS domain-containing sensor histidine kinase"/>
    <property type="match status" value="1"/>
</dbReference>
<evidence type="ECO:0000256" key="11">
    <source>
        <dbReference type="ARBA" id="ARBA00022989"/>
    </source>
</evidence>
<evidence type="ECO:0000259" key="19">
    <source>
        <dbReference type="PROSITE" id="PS50112"/>
    </source>
</evidence>
<evidence type="ECO:0000256" key="7">
    <source>
        <dbReference type="ARBA" id="ARBA00022692"/>
    </source>
</evidence>
<dbReference type="InterPro" id="IPR001789">
    <property type="entry name" value="Sig_transdc_resp-reg_receiver"/>
</dbReference>
<keyword evidence="12" id="KW-0902">Two-component regulatory system</keyword>
<sequence length="883" mass="100834">MGENFQTPMSVIKNRAFLTPLLVLLFSLGLSILAMYFVRSDNNKIEEQQFHIVANEIKSKIENRLNAYIQFSQSSSSFFMASDTITRSDWKYFIEKSNVSSYLKGFQGVAYVTIVPKDQLKKHTNRFKNEFSNDYNVFPNVEMDEFTPIIFIEPLIDRNLKAIGFNISSNAIMKKAIEESRDLNTAVLTNKVILIQEGTKNSMPGIVIYSPVYNKNMPLNSVTKRRQAITSWAAISFRINDFMEGVIDQYNLDRETQINLNIFDGDVLNLASLLYNSDVKFNNTNPDNFYNLILPIKLNDKIWTLEFVQPKKTFFSSFSFVVLIIGFIISILLSFLIFSLVNTASFAKRIAKKLTTDLSQKNEELIEAKEVAEESEKQLKLISNNLVNGMIYQVITIDENRRKFTYVSDTVKDLYGYSVEQVKENPDFIYGRIHPDDIKDLVEKEKKALKEMSVFRKEARVLNPDGSTRWSYYVSKPRILKGEVCWDGIEIDITEQKKVENELIIAKGNAEESNRLKTEFLNNMSHEIRTPMNGILGFTDFLLNPNLSDEKRKNYIKIVQSSGHQLLQVIDDIIEISRLGTKQVRVIESEVCLNDLFLELFSVFDLKAKENKIPLYIKNNLSDTESTIFTDKSKLIKIISNLLENALKFTKKGSIEFGYELKDNQLEIYVKDTGIGIEAEKHELIFERFSQAEKDLSKKMGGLGLGLSIVKENVELIGGKIRLESKKGAGATFYITIPYNKVHVSTENTNNAAINKEKYTILVAEDEEVNYLFLETLINEILQLNCNILHAKNGKEAVELCKTNNAITLVLMDLKMPIMSGFEAVGKIKEMKPHLTVIAQSAYTSNEEIENALLKGFDDFISKPISIKSFKKLMSKYAVSFAK</sequence>
<dbReference type="EC" id="2.7.13.3" evidence="3"/>
<dbReference type="SUPFAM" id="SSF52172">
    <property type="entry name" value="CheY-like"/>
    <property type="match status" value="1"/>
</dbReference>
<evidence type="ECO:0000256" key="1">
    <source>
        <dbReference type="ARBA" id="ARBA00000085"/>
    </source>
</evidence>
<dbReference type="SUPFAM" id="SSF47384">
    <property type="entry name" value="Homodimeric domain of signal transducing histidine kinase"/>
    <property type="match status" value="1"/>
</dbReference>
<evidence type="ECO:0000256" key="8">
    <source>
        <dbReference type="ARBA" id="ARBA00022741"/>
    </source>
</evidence>
<dbReference type="InterPro" id="IPR006189">
    <property type="entry name" value="CHASE_dom"/>
</dbReference>
<evidence type="ECO:0000256" key="10">
    <source>
        <dbReference type="ARBA" id="ARBA00022840"/>
    </source>
</evidence>
<dbReference type="PANTHER" id="PTHR43047">
    <property type="entry name" value="TWO-COMPONENT HISTIDINE PROTEIN KINASE"/>
    <property type="match status" value="1"/>
</dbReference>
<keyword evidence="23" id="KW-1185">Reference proteome</keyword>
<dbReference type="STRING" id="593133.SAMN04488006_1633"/>
<dbReference type="Gene3D" id="1.10.287.130">
    <property type="match status" value="1"/>
</dbReference>
<dbReference type="PROSITE" id="PS50839">
    <property type="entry name" value="CHASE"/>
    <property type="match status" value="1"/>
</dbReference>